<evidence type="ECO:0000256" key="3">
    <source>
        <dbReference type="ARBA" id="ARBA00023157"/>
    </source>
</evidence>
<evidence type="ECO:0000313" key="7">
    <source>
        <dbReference type="EMBL" id="KAK9935145.1"/>
    </source>
</evidence>
<dbReference type="GO" id="GO:0003723">
    <property type="term" value="F:RNA binding"/>
    <property type="evidence" value="ECO:0007669"/>
    <property type="project" value="InterPro"/>
</dbReference>
<name>A0AAW1XHB5_RUBAR</name>
<dbReference type="Gene3D" id="3.90.730.10">
    <property type="entry name" value="Ribonuclease T2-like"/>
    <property type="match status" value="1"/>
</dbReference>
<evidence type="ECO:0000313" key="8">
    <source>
        <dbReference type="Proteomes" id="UP001457282"/>
    </source>
</evidence>
<keyword evidence="2 6" id="KW-0732">Signal</keyword>
<comment type="similarity">
    <text evidence="1 5">Belongs to the RNase T2 family.</text>
</comment>
<reference evidence="7 8" key="1">
    <citation type="journal article" date="2023" name="G3 (Bethesda)">
        <title>A chromosome-length genome assembly and annotation of blackberry (Rubus argutus, cv. 'Hillquist').</title>
        <authorList>
            <person name="Bruna T."/>
            <person name="Aryal R."/>
            <person name="Dudchenko O."/>
            <person name="Sargent D.J."/>
            <person name="Mead D."/>
            <person name="Buti M."/>
            <person name="Cavallini A."/>
            <person name="Hytonen T."/>
            <person name="Andres J."/>
            <person name="Pham M."/>
            <person name="Weisz D."/>
            <person name="Mascagni F."/>
            <person name="Usai G."/>
            <person name="Natali L."/>
            <person name="Bassil N."/>
            <person name="Fernandez G.E."/>
            <person name="Lomsadze A."/>
            <person name="Armour M."/>
            <person name="Olukolu B."/>
            <person name="Poorten T."/>
            <person name="Britton C."/>
            <person name="Davik J."/>
            <person name="Ashrafi H."/>
            <person name="Aiden E.L."/>
            <person name="Borodovsky M."/>
            <person name="Worthington M."/>
        </authorList>
    </citation>
    <scope>NUCLEOTIDE SEQUENCE [LARGE SCALE GENOMIC DNA]</scope>
    <source>
        <strain evidence="7">PI 553951</strain>
    </source>
</reference>
<dbReference type="PANTHER" id="PTHR11240">
    <property type="entry name" value="RIBONUCLEASE T2"/>
    <property type="match status" value="1"/>
</dbReference>
<keyword evidence="3" id="KW-1015">Disulfide bond</keyword>
<protein>
    <submittedName>
        <fullName evidence="7">Uncharacterized protein</fullName>
    </submittedName>
</protein>
<sequence length="230" mass="25883">METKFNCSTFIGLLMIQSVALICVAQDYDFFYLVQQWPGSYSGTQHSRCYPTTGKPAQSFTISGFWPSYNNGSIPTYCDPNNHFNETKLSDLISYLQTDWPSLACPSSNSTQLWGEEWEKHGTCSESGFDQHSYFLEALTVKDSFVDILQMLQVDGIQPDGRVYNLNSLIYNLKSAFYGYNVGIECNEDESGNSQFYQVYSCIDRTGISLIDCPVLPDANCSDSVVFPSF</sequence>
<evidence type="ECO:0000256" key="2">
    <source>
        <dbReference type="ARBA" id="ARBA00022729"/>
    </source>
</evidence>
<dbReference type="Pfam" id="PF00445">
    <property type="entry name" value="Ribonuclease_T2"/>
    <property type="match status" value="1"/>
</dbReference>
<evidence type="ECO:0000256" key="1">
    <source>
        <dbReference type="ARBA" id="ARBA00007469"/>
    </source>
</evidence>
<feature type="chain" id="PRO_5043968466" evidence="6">
    <location>
        <begin position="26"/>
        <end position="230"/>
    </location>
</feature>
<dbReference type="PANTHER" id="PTHR11240:SF72">
    <property type="entry name" value="RIBONUCLEASE 1"/>
    <property type="match status" value="1"/>
</dbReference>
<dbReference type="InterPro" id="IPR033697">
    <property type="entry name" value="Ribonuclease_T2_eukaryotic"/>
</dbReference>
<dbReference type="InterPro" id="IPR001568">
    <property type="entry name" value="RNase_T2-like"/>
</dbReference>
<evidence type="ECO:0000256" key="6">
    <source>
        <dbReference type="SAM" id="SignalP"/>
    </source>
</evidence>
<dbReference type="GO" id="GO:0005576">
    <property type="term" value="C:extracellular region"/>
    <property type="evidence" value="ECO:0007669"/>
    <property type="project" value="TreeGrafter"/>
</dbReference>
<dbReference type="CDD" id="cd01061">
    <property type="entry name" value="RNase_T2_euk"/>
    <property type="match status" value="1"/>
</dbReference>
<accession>A0AAW1XHB5</accession>
<dbReference type="EMBL" id="JBEDUW010000004">
    <property type="protein sequence ID" value="KAK9935145.1"/>
    <property type="molecule type" value="Genomic_DNA"/>
</dbReference>
<proteinExistence type="inferred from homology"/>
<dbReference type="GO" id="GO:0033897">
    <property type="term" value="F:ribonuclease T2 activity"/>
    <property type="evidence" value="ECO:0007669"/>
    <property type="project" value="InterPro"/>
</dbReference>
<dbReference type="GO" id="GO:0006401">
    <property type="term" value="P:RNA catabolic process"/>
    <property type="evidence" value="ECO:0007669"/>
    <property type="project" value="TreeGrafter"/>
</dbReference>
<dbReference type="InterPro" id="IPR036430">
    <property type="entry name" value="RNase_T2-like_sf"/>
</dbReference>
<dbReference type="SUPFAM" id="SSF55895">
    <property type="entry name" value="Ribonuclease Rh-like"/>
    <property type="match status" value="1"/>
</dbReference>
<comment type="caution">
    <text evidence="7">The sequence shown here is derived from an EMBL/GenBank/DDBJ whole genome shotgun (WGS) entry which is preliminary data.</text>
</comment>
<feature type="signal peptide" evidence="6">
    <location>
        <begin position="1"/>
        <end position="25"/>
    </location>
</feature>
<organism evidence="7 8">
    <name type="scientific">Rubus argutus</name>
    <name type="common">Southern blackberry</name>
    <dbReference type="NCBI Taxonomy" id="59490"/>
    <lineage>
        <taxon>Eukaryota</taxon>
        <taxon>Viridiplantae</taxon>
        <taxon>Streptophyta</taxon>
        <taxon>Embryophyta</taxon>
        <taxon>Tracheophyta</taxon>
        <taxon>Spermatophyta</taxon>
        <taxon>Magnoliopsida</taxon>
        <taxon>eudicotyledons</taxon>
        <taxon>Gunneridae</taxon>
        <taxon>Pentapetalae</taxon>
        <taxon>rosids</taxon>
        <taxon>fabids</taxon>
        <taxon>Rosales</taxon>
        <taxon>Rosaceae</taxon>
        <taxon>Rosoideae</taxon>
        <taxon>Rosoideae incertae sedis</taxon>
        <taxon>Rubus</taxon>
    </lineage>
</organism>
<dbReference type="Proteomes" id="UP001457282">
    <property type="component" value="Unassembled WGS sequence"/>
</dbReference>
<evidence type="ECO:0000256" key="4">
    <source>
        <dbReference type="ARBA" id="ARBA00023180"/>
    </source>
</evidence>
<evidence type="ECO:0000256" key="5">
    <source>
        <dbReference type="RuleBase" id="RU004328"/>
    </source>
</evidence>
<keyword evidence="8" id="KW-1185">Reference proteome</keyword>
<keyword evidence="4" id="KW-0325">Glycoprotein</keyword>
<gene>
    <name evidence="7" type="ORF">M0R45_022257</name>
</gene>
<dbReference type="AlphaFoldDB" id="A0AAW1XHB5"/>